<organism evidence="3 4">
    <name type="scientific">Mycetomoellerius zeteki</name>
    <dbReference type="NCBI Taxonomy" id="64791"/>
    <lineage>
        <taxon>Eukaryota</taxon>
        <taxon>Metazoa</taxon>
        <taxon>Ecdysozoa</taxon>
        <taxon>Arthropoda</taxon>
        <taxon>Hexapoda</taxon>
        <taxon>Insecta</taxon>
        <taxon>Pterygota</taxon>
        <taxon>Neoptera</taxon>
        <taxon>Endopterygota</taxon>
        <taxon>Hymenoptera</taxon>
        <taxon>Apocrita</taxon>
        <taxon>Aculeata</taxon>
        <taxon>Formicoidea</taxon>
        <taxon>Formicidae</taxon>
        <taxon>Myrmicinae</taxon>
        <taxon>Mycetomoellerius</taxon>
    </lineage>
</organism>
<sequence length="740" mass="84749">METEELCSINISPLVVNPFAIQWSPDNHISIITEKGVHVLELQPSPMSPNPIFKFSRSFIYPSDTLPAYAFRSEVDSSIWDMIREEIYSLLMDDVITPKLDGVTDKFHKIIKVAWSPKNLISPSQCILAILNSAGAVELLHKVSNNWYSICDVLSLRLKIIENEIKADLNKSNFHNNQSARIVESVKKLQACSMTWSKLFKTKDTSFAYLSVAYRNGNIVIWKIPRISNFTKSLQPIFFELIHLNHASKINVLCWITIKANEHLIAVGYSGGTICGIKLTDKDNNLQITCVQKYVDSDCIAVNYLYIIPQDESSIKIFAVKGSFVLVLCINTTGELKNIRYLNIRGFTITGVAPIIAQQFLISTQNSHTFIINIQSKNLVSTNIKSHLPQTLVQYFGLAHSPNKVIFVNLTSPNMVYDHLVTREPSIMHMFTLKDTFCDPLSIINDSTNLGNIWDCMEILRLKAIKAKDPCMILRPIPKNLESLSLYQLQVSMWMTVIMNVCTTKKPIPNMEHIRESKITEALPLIFLHSACTYLENLMKKNTLLENQTFTVFLLRRYLEIYQGIPSDEDSKNKNTTNQRIQEILNMTTFYSNQIEKCNLCGERIDGMWHVRACPRGHKLPRCCMTLLQITLLEYRVCPICGQIFHPCLEDIYEEPQCQFCDVPILRNLYDFDAENSELYGRNLSLPRIADVTVEPRDPESEEPSNKQKQSKWDTSHTYSVIVNDDANESDRITEKWEKF</sequence>
<dbReference type="KEGG" id="mzt:108722269"/>
<dbReference type="GO" id="GO:0006384">
    <property type="term" value="P:transcription initiation at RNA polymerase III promoter"/>
    <property type="evidence" value="ECO:0007669"/>
    <property type="project" value="InterPro"/>
</dbReference>
<accession>A0A151X693</accession>
<dbReference type="GO" id="GO:0000127">
    <property type="term" value="C:transcription factor TFIIIC complex"/>
    <property type="evidence" value="ECO:0007669"/>
    <property type="project" value="InterPro"/>
</dbReference>
<name>A0A151X693_9HYME</name>
<dbReference type="OrthoDB" id="6021743at2759"/>
<dbReference type="Pfam" id="PF12657">
    <property type="entry name" value="TFIIIC_delta"/>
    <property type="match status" value="1"/>
</dbReference>
<evidence type="ECO:0000313" key="4">
    <source>
        <dbReference type="Proteomes" id="UP000075809"/>
    </source>
</evidence>
<dbReference type="SUPFAM" id="SSF50978">
    <property type="entry name" value="WD40 repeat-like"/>
    <property type="match status" value="1"/>
</dbReference>
<feature type="region of interest" description="Disordered" evidence="1">
    <location>
        <begin position="694"/>
        <end position="740"/>
    </location>
</feature>
<dbReference type="InterPro" id="IPR036322">
    <property type="entry name" value="WD40_repeat_dom_sf"/>
</dbReference>
<proteinExistence type="predicted"/>
<evidence type="ECO:0000313" key="3">
    <source>
        <dbReference type="EMBL" id="KYQ55862.1"/>
    </source>
</evidence>
<dbReference type="Proteomes" id="UP000075809">
    <property type="component" value="Unassembled WGS sequence"/>
</dbReference>
<evidence type="ECO:0000256" key="1">
    <source>
        <dbReference type="SAM" id="MobiDB-lite"/>
    </source>
</evidence>
<dbReference type="AlphaFoldDB" id="A0A151X693"/>
<dbReference type="EMBL" id="KQ982482">
    <property type="protein sequence ID" value="KYQ55862.1"/>
    <property type="molecule type" value="Genomic_DNA"/>
</dbReference>
<dbReference type="PANTHER" id="PTHR15496">
    <property type="entry name" value="GENERAL TRANSCRIPTION FACTOR 3C POLYPEPTIDE 4 FAMILY"/>
    <property type="match status" value="1"/>
</dbReference>
<dbReference type="InterPro" id="IPR044230">
    <property type="entry name" value="GTF3C4"/>
</dbReference>
<feature type="domain" description="Transcription factor IIIC 90kDa subunit N-terminal" evidence="2">
    <location>
        <begin position="23"/>
        <end position="434"/>
    </location>
</feature>
<feature type="compositionally biased region" description="Basic and acidic residues" evidence="1">
    <location>
        <begin position="729"/>
        <end position="740"/>
    </location>
</feature>
<gene>
    <name evidence="3" type="ORF">ALC60_05143</name>
</gene>
<dbReference type="PANTHER" id="PTHR15496:SF2">
    <property type="entry name" value="GENERAL TRANSCRIPTION FACTOR 3C POLYPEPTIDE 4"/>
    <property type="match status" value="1"/>
</dbReference>
<reference evidence="3 4" key="1">
    <citation type="submission" date="2015-09" db="EMBL/GenBank/DDBJ databases">
        <title>Trachymyrmex zeteki WGS genome.</title>
        <authorList>
            <person name="Nygaard S."/>
            <person name="Hu H."/>
            <person name="Boomsma J."/>
            <person name="Zhang G."/>
        </authorList>
    </citation>
    <scope>NUCLEOTIDE SEQUENCE [LARGE SCALE GENOMIC DNA]</scope>
    <source>
        <strain evidence="3">Tzet28-1</strain>
        <tissue evidence="3">Whole body</tissue>
    </source>
</reference>
<protein>
    <recommendedName>
        <fullName evidence="2">Transcription factor IIIC 90kDa subunit N-terminal domain-containing protein</fullName>
    </recommendedName>
</protein>
<dbReference type="InterPro" id="IPR024761">
    <property type="entry name" value="TFIIIC_delta_N"/>
</dbReference>
<dbReference type="GO" id="GO:0004402">
    <property type="term" value="F:histone acetyltransferase activity"/>
    <property type="evidence" value="ECO:0007669"/>
    <property type="project" value="InterPro"/>
</dbReference>
<keyword evidence="4" id="KW-1185">Reference proteome</keyword>
<dbReference type="STRING" id="64791.A0A151X693"/>
<evidence type="ECO:0000259" key="2">
    <source>
        <dbReference type="Pfam" id="PF12657"/>
    </source>
</evidence>